<feature type="signal peptide" evidence="1">
    <location>
        <begin position="1"/>
        <end position="20"/>
    </location>
</feature>
<dbReference type="InterPro" id="IPR050553">
    <property type="entry name" value="Thioredoxin_ResA/DsbE_sf"/>
</dbReference>
<dbReference type="EMBL" id="CP107006">
    <property type="protein sequence ID" value="UYQ91773.1"/>
    <property type="molecule type" value="Genomic_DNA"/>
</dbReference>
<dbReference type="SUPFAM" id="SSF52833">
    <property type="entry name" value="Thioredoxin-like"/>
    <property type="match status" value="1"/>
</dbReference>
<keyword evidence="1" id="KW-0732">Signal</keyword>
<reference evidence="3" key="1">
    <citation type="submission" date="2022-10" db="EMBL/GenBank/DDBJ databases">
        <title>Chitinophaga sp. nov., isolated from soil.</title>
        <authorList>
            <person name="Jeon C.O."/>
        </authorList>
    </citation>
    <scope>NUCLEOTIDE SEQUENCE</scope>
    <source>
        <strain evidence="3">R8</strain>
    </source>
</reference>
<evidence type="ECO:0000313" key="3">
    <source>
        <dbReference type="EMBL" id="UYQ91773.1"/>
    </source>
</evidence>
<proteinExistence type="predicted"/>
<protein>
    <submittedName>
        <fullName evidence="3">TlpA family protein disulfide reductase</fullName>
    </submittedName>
</protein>
<evidence type="ECO:0000259" key="2">
    <source>
        <dbReference type="PROSITE" id="PS51352"/>
    </source>
</evidence>
<dbReference type="InterPro" id="IPR013766">
    <property type="entry name" value="Thioredoxin_domain"/>
</dbReference>
<feature type="chain" id="PRO_5047390830" evidence="1">
    <location>
        <begin position="21"/>
        <end position="464"/>
    </location>
</feature>
<dbReference type="PANTHER" id="PTHR42852">
    <property type="entry name" value="THIOL:DISULFIDE INTERCHANGE PROTEIN DSBE"/>
    <property type="match status" value="1"/>
</dbReference>
<dbReference type="RefSeq" id="WP_264280147.1">
    <property type="nucleotide sequence ID" value="NZ_CP107006.1"/>
</dbReference>
<dbReference type="InterPro" id="IPR000866">
    <property type="entry name" value="AhpC/TSA"/>
</dbReference>
<feature type="domain" description="Thioredoxin" evidence="2">
    <location>
        <begin position="28"/>
        <end position="186"/>
    </location>
</feature>
<dbReference type="InterPro" id="IPR036249">
    <property type="entry name" value="Thioredoxin-like_sf"/>
</dbReference>
<keyword evidence="4" id="KW-1185">Reference proteome</keyword>
<gene>
    <name evidence="3" type="ORF">MKQ68_16925</name>
</gene>
<dbReference type="CDD" id="cd02966">
    <property type="entry name" value="TlpA_like_family"/>
    <property type="match status" value="1"/>
</dbReference>
<dbReference type="Pfam" id="PF00578">
    <property type="entry name" value="AhpC-TSA"/>
    <property type="match status" value="1"/>
</dbReference>
<evidence type="ECO:0000313" key="4">
    <source>
        <dbReference type="Proteomes" id="UP001162741"/>
    </source>
</evidence>
<evidence type="ECO:0000256" key="1">
    <source>
        <dbReference type="SAM" id="SignalP"/>
    </source>
</evidence>
<name>A0ABY6IWL4_9BACT</name>
<dbReference type="PROSITE" id="PS51352">
    <property type="entry name" value="THIOREDOXIN_2"/>
    <property type="match status" value="1"/>
</dbReference>
<dbReference type="Gene3D" id="3.40.30.10">
    <property type="entry name" value="Glutaredoxin"/>
    <property type="match status" value="1"/>
</dbReference>
<dbReference type="Proteomes" id="UP001162741">
    <property type="component" value="Chromosome"/>
</dbReference>
<organism evidence="3 4">
    <name type="scientific">Chitinophaga horti</name>
    <dbReference type="NCBI Taxonomy" id="2920382"/>
    <lineage>
        <taxon>Bacteria</taxon>
        <taxon>Pseudomonadati</taxon>
        <taxon>Bacteroidota</taxon>
        <taxon>Chitinophagia</taxon>
        <taxon>Chitinophagales</taxon>
        <taxon>Chitinophagaceae</taxon>
        <taxon>Chitinophaga</taxon>
    </lineage>
</organism>
<dbReference type="PANTHER" id="PTHR42852:SF17">
    <property type="entry name" value="THIOREDOXIN-LIKE PROTEIN HI_1115"/>
    <property type="match status" value="1"/>
</dbReference>
<accession>A0ABY6IWL4</accession>
<sequence>MKPLILLLLTIFCQISSSYAQRNQSYYPKEGDTIPDFTFNNVINHQNKSLSISDLRGKWLVLDWWALGCLGCIKSFPKMNRLSETFKDKVNFIMIGEYGKRRSVSGSRDFYLMKQRKDNLNMIAAFDSSSFDKYAIRAVPLILVVNPNGIIVAKTLYLDSTQLECFISGDPVNYEYAYSKGEKYRDIPYNQNLPLLATGGPSNGGIDTCVLARSVLTKWNPKLMPSSSFYGFDEFSFLQKNDYAFASGVDINQLIRIAYLGKTQINYDDPSYGKISPAIIFETSKGAALFTPNIKAGTNLFSYAISSKALTAKIARESLLHDLESTFSIETTLENRKVPAWTLIVTDTQKVSRLRTKGEKKKSIPPGAFGGINVKNWPTNQLYSAGLFSSLLFKEGDFINAPIFVDKTGIDFNIDLSLKADMTDLEEVKRELRQRGLDIIIEPYEMTCIIVRDKKTTPNSTAKN</sequence>